<dbReference type="CDD" id="cd00085">
    <property type="entry name" value="HNHc"/>
    <property type="match status" value="1"/>
</dbReference>
<accession>A0A1T1ANY4</accession>
<keyword evidence="2" id="KW-1185">Reference proteome</keyword>
<dbReference type="Proteomes" id="UP000190750">
    <property type="component" value="Unassembled WGS sequence"/>
</dbReference>
<dbReference type="AlphaFoldDB" id="A0A1T1ANY4"/>
<dbReference type="OrthoDB" id="9100120at2"/>
<proteinExistence type="predicted"/>
<comment type="caution">
    <text evidence="1">The sequence shown here is derived from an EMBL/GenBank/DDBJ whole genome shotgun (WGS) entry which is preliminary data.</text>
</comment>
<evidence type="ECO:0008006" key="3">
    <source>
        <dbReference type="Google" id="ProtNLM"/>
    </source>
</evidence>
<protein>
    <recommendedName>
        <fullName evidence="3">HNH nuclease domain-containing protein</fullName>
    </recommendedName>
</protein>
<sequence length="245" mass="28116">MQTATPSEAERKDAKAAYDRAYRAKNRAKIKAAKAEWNKSATKKAYDAQYRKEHAVEVKAYKDAWYAENRERISAEAKAAHLADPEKRRAKSAEYNRRNAELVRAKTRAWAAANPEKKKAGDRAYFKANRETVLAQAKAWRDANPERKAQNDAAWVKANPLKVKLTKARRRQRVRHATPAWADRRELDAVYTEADRQNLTVDHIIPLKHKLVCGLHVPANLQLLTRSENCRKSNKFDPEVYLASQ</sequence>
<evidence type="ECO:0000313" key="1">
    <source>
        <dbReference type="EMBL" id="OOV05774.1"/>
    </source>
</evidence>
<dbReference type="RefSeq" id="WP_078363556.1">
    <property type="nucleotide sequence ID" value="NZ_MTJN01000002.1"/>
</dbReference>
<name>A0A1T1ANY4_RHOFE</name>
<organism evidence="1 2">
    <name type="scientific">Rhodoferax fermentans</name>
    <dbReference type="NCBI Taxonomy" id="28066"/>
    <lineage>
        <taxon>Bacteria</taxon>
        <taxon>Pseudomonadati</taxon>
        <taxon>Pseudomonadota</taxon>
        <taxon>Betaproteobacteria</taxon>
        <taxon>Burkholderiales</taxon>
        <taxon>Comamonadaceae</taxon>
        <taxon>Rhodoferax</taxon>
    </lineage>
</organism>
<evidence type="ECO:0000313" key="2">
    <source>
        <dbReference type="Proteomes" id="UP000190750"/>
    </source>
</evidence>
<dbReference type="EMBL" id="MTJN01000002">
    <property type="protein sequence ID" value="OOV05774.1"/>
    <property type="molecule type" value="Genomic_DNA"/>
</dbReference>
<dbReference type="Gene3D" id="1.10.30.50">
    <property type="match status" value="1"/>
</dbReference>
<dbReference type="STRING" id="28066.RF819_02780"/>
<dbReference type="InterPro" id="IPR003615">
    <property type="entry name" value="HNH_nuc"/>
</dbReference>
<gene>
    <name evidence="1" type="ORF">RF819_02780</name>
</gene>
<reference evidence="1 2" key="1">
    <citation type="submission" date="2017-01" db="EMBL/GenBank/DDBJ databases">
        <title>Genome sequencing of Rhodoferax fermentans JCM 7819.</title>
        <authorList>
            <person name="Kim Y.J."/>
            <person name="Farh M.E.-A."/>
            <person name="Yang D.-C."/>
        </authorList>
    </citation>
    <scope>NUCLEOTIDE SEQUENCE [LARGE SCALE GENOMIC DNA]</scope>
    <source>
        <strain evidence="1 2">JCM 7819</strain>
    </source>
</reference>